<evidence type="ECO:0000259" key="1">
    <source>
        <dbReference type="PROSITE" id="PS51186"/>
    </source>
</evidence>
<dbReference type="Gene3D" id="3.40.630.30">
    <property type="match status" value="1"/>
</dbReference>
<dbReference type="SUPFAM" id="SSF55729">
    <property type="entry name" value="Acyl-CoA N-acyltransferases (Nat)"/>
    <property type="match status" value="1"/>
</dbReference>
<dbReference type="InterPro" id="IPR000182">
    <property type="entry name" value="GNAT_dom"/>
</dbReference>
<name>A0ABT5DGL3_9BACT</name>
<accession>A0ABT5DGL3</accession>
<organism evidence="2 3">
    <name type="scientific">Stigmatella ashevillensis</name>
    <dbReference type="NCBI Taxonomy" id="2995309"/>
    <lineage>
        <taxon>Bacteria</taxon>
        <taxon>Pseudomonadati</taxon>
        <taxon>Myxococcota</taxon>
        <taxon>Myxococcia</taxon>
        <taxon>Myxococcales</taxon>
        <taxon>Cystobacterineae</taxon>
        <taxon>Archangiaceae</taxon>
        <taxon>Stigmatella</taxon>
    </lineage>
</organism>
<dbReference type="Pfam" id="PF00583">
    <property type="entry name" value="Acetyltransf_1"/>
    <property type="match status" value="1"/>
</dbReference>
<proteinExistence type="predicted"/>
<dbReference type="RefSeq" id="WP_272141457.1">
    <property type="nucleotide sequence ID" value="NZ_JAQNDM010000002.1"/>
</dbReference>
<evidence type="ECO:0000313" key="3">
    <source>
        <dbReference type="Proteomes" id="UP001221838"/>
    </source>
</evidence>
<reference evidence="2 3" key="1">
    <citation type="submission" date="2022-11" db="EMBL/GenBank/DDBJ databases">
        <title>Minimal conservation of predation-associated metabolite biosynthetic gene clusters underscores biosynthetic potential of Myxococcota including descriptions for ten novel species: Archangium lansinium sp. nov., Myxococcus landrumus sp. nov., Nannocystis bai.</title>
        <authorList>
            <person name="Ahearne A."/>
            <person name="Stevens C."/>
            <person name="Dowd S."/>
        </authorList>
    </citation>
    <scope>NUCLEOTIDE SEQUENCE [LARGE SCALE GENOMIC DNA]</scope>
    <source>
        <strain evidence="2 3">NCWAL01</strain>
    </source>
</reference>
<dbReference type="PROSITE" id="PS51186">
    <property type="entry name" value="GNAT"/>
    <property type="match status" value="1"/>
</dbReference>
<sequence length="267" mass="29290">MSTDEVLESNVQFHKAWEFFARSCPKGEVIRSPEVLIAACNVPWSIMNIAFQPASGGTEAALGHALDEAAHYFTPRQRAWMFAISWDWLTPEVRERAAAVCAGRGLTLAMESIGMVTERLAPPTRSLPALDLRFITDAEGSRHVADIHAAAYGAPVDTARQSMAIPAMFQGECRGYLGYEKGQYVASAAVVKQGDVAYVAYVATRPEFRSKGYAEALIRQALKDAQRLWGLERTGLHATLSGYPVYLRLGYREATRFGLYAPGSPGR</sequence>
<dbReference type="InterPro" id="IPR016181">
    <property type="entry name" value="Acyl_CoA_acyltransferase"/>
</dbReference>
<gene>
    <name evidence="2" type="ORF">POL68_23700</name>
</gene>
<keyword evidence="3" id="KW-1185">Reference proteome</keyword>
<dbReference type="EMBL" id="JAQNDM010000002">
    <property type="protein sequence ID" value="MDC0711496.1"/>
    <property type="molecule type" value="Genomic_DNA"/>
</dbReference>
<dbReference type="Proteomes" id="UP001221838">
    <property type="component" value="Unassembled WGS sequence"/>
</dbReference>
<evidence type="ECO:0000313" key="2">
    <source>
        <dbReference type="EMBL" id="MDC0711496.1"/>
    </source>
</evidence>
<protein>
    <submittedName>
        <fullName evidence="2">GNAT family N-acetyltransferase</fullName>
    </submittedName>
</protein>
<dbReference type="CDD" id="cd04301">
    <property type="entry name" value="NAT_SF"/>
    <property type="match status" value="1"/>
</dbReference>
<comment type="caution">
    <text evidence="2">The sequence shown here is derived from an EMBL/GenBank/DDBJ whole genome shotgun (WGS) entry which is preliminary data.</text>
</comment>
<feature type="domain" description="N-acetyltransferase" evidence="1">
    <location>
        <begin position="130"/>
        <end position="267"/>
    </location>
</feature>